<keyword evidence="1" id="KW-1133">Transmembrane helix</keyword>
<dbReference type="OrthoDB" id="1901634at2759"/>
<keyword evidence="1" id="KW-0472">Membrane</keyword>
<dbReference type="GO" id="GO:0070973">
    <property type="term" value="P:protein localization to endoplasmic reticulum exit site"/>
    <property type="evidence" value="ECO:0007669"/>
    <property type="project" value="UniProtKB-UniRule"/>
</dbReference>
<name>A0A1Y1I4C5_KLENI</name>
<evidence type="ECO:0000256" key="1">
    <source>
        <dbReference type="RuleBase" id="RU367026"/>
    </source>
</evidence>
<comment type="subcellular location">
    <subcellularLocation>
        <location evidence="1">Endoplasmic reticulum membrane</location>
        <topology evidence="1">Multi-pass membrane protein</topology>
    </subcellularLocation>
</comment>
<comment type="similarity">
    <text evidence="1">Belongs to the BCAP29/BCAP31 family.</text>
</comment>
<dbReference type="OMA" id="CLVRICK"/>
<sequence length="122" mass="14106">MGSVAILEAVILVFLSLPLPHALRKRTVWVVENSLQPMLAIVPFAIFQLTEVYLKWEARMRCAGEVCTVADKDRFDKAMMKTQRNGVLAFSALLLYWILFRFCKTLKKLSLMEDKLRVQKDE</sequence>
<dbReference type="EMBL" id="DF237079">
    <property type="protein sequence ID" value="GAQ82958.1"/>
    <property type="molecule type" value="Genomic_DNA"/>
</dbReference>
<keyword evidence="1" id="KW-0813">Transport</keyword>
<proteinExistence type="inferred from homology"/>
<reference evidence="2 3" key="1">
    <citation type="journal article" date="2014" name="Nat. Commun.">
        <title>Klebsormidium flaccidum genome reveals primary factors for plant terrestrial adaptation.</title>
        <authorList>
            <person name="Hori K."/>
            <person name="Maruyama F."/>
            <person name="Fujisawa T."/>
            <person name="Togashi T."/>
            <person name="Yamamoto N."/>
            <person name="Seo M."/>
            <person name="Sato S."/>
            <person name="Yamada T."/>
            <person name="Mori H."/>
            <person name="Tajima N."/>
            <person name="Moriyama T."/>
            <person name="Ikeuchi M."/>
            <person name="Watanabe M."/>
            <person name="Wada H."/>
            <person name="Kobayashi K."/>
            <person name="Saito M."/>
            <person name="Masuda T."/>
            <person name="Sasaki-Sekimoto Y."/>
            <person name="Mashiguchi K."/>
            <person name="Awai K."/>
            <person name="Shimojima M."/>
            <person name="Masuda S."/>
            <person name="Iwai M."/>
            <person name="Nobusawa T."/>
            <person name="Narise T."/>
            <person name="Kondo S."/>
            <person name="Saito H."/>
            <person name="Sato R."/>
            <person name="Murakawa M."/>
            <person name="Ihara Y."/>
            <person name="Oshima-Yamada Y."/>
            <person name="Ohtaka K."/>
            <person name="Satoh M."/>
            <person name="Sonobe K."/>
            <person name="Ishii M."/>
            <person name="Ohtani R."/>
            <person name="Kanamori-Sato M."/>
            <person name="Honoki R."/>
            <person name="Miyazaki D."/>
            <person name="Mochizuki H."/>
            <person name="Umetsu J."/>
            <person name="Higashi K."/>
            <person name="Shibata D."/>
            <person name="Kamiya Y."/>
            <person name="Sato N."/>
            <person name="Nakamura Y."/>
            <person name="Tabata S."/>
            <person name="Ida S."/>
            <person name="Kurokawa K."/>
            <person name="Ohta H."/>
        </authorList>
    </citation>
    <scope>NUCLEOTIDE SEQUENCE [LARGE SCALE GENOMIC DNA]</scope>
    <source>
        <strain evidence="2 3">NIES-2285</strain>
    </source>
</reference>
<dbReference type="GO" id="GO:0006886">
    <property type="term" value="P:intracellular protein transport"/>
    <property type="evidence" value="ECO:0007669"/>
    <property type="project" value="UniProtKB-UniRule"/>
</dbReference>
<comment type="function">
    <text evidence="1">May play a role in anterograde transport of membrane proteins from the endoplasmic reticulum to the Golgi.</text>
</comment>
<dbReference type="GO" id="GO:0006888">
    <property type="term" value="P:endoplasmic reticulum to Golgi vesicle-mediated transport"/>
    <property type="evidence" value="ECO:0007669"/>
    <property type="project" value="UniProtKB-UniRule"/>
</dbReference>
<dbReference type="PANTHER" id="PTHR12701:SF20">
    <property type="entry name" value="ENDOPLASMIC RETICULUM TRANSMEMBRANE PROTEIN"/>
    <property type="match status" value="1"/>
</dbReference>
<protein>
    <recommendedName>
        <fullName evidence="1">Endoplasmic reticulum transmembrane protein</fullName>
    </recommendedName>
</protein>
<dbReference type="GO" id="GO:0005789">
    <property type="term" value="C:endoplasmic reticulum membrane"/>
    <property type="evidence" value="ECO:0007669"/>
    <property type="project" value="UniProtKB-SubCell"/>
</dbReference>
<keyword evidence="1" id="KW-0256">Endoplasmic reticulum</keyword>
<comment type="caution">
    <text evidence="1">Lacks conserved residue(s) required for the propagation of feature annotation.</text>
</comment>
<keyword evidence="1" id="KW-0653">Protein transport</keyword>
<dbReference type="InterPro" id="IPR008417">
    <property type="entry name" value="BAP29/BAP31"/>
</dbReference>
<organism evidence="2 3">
    <name type="scientific">Klebsormidium nitens</name>
    <name type="common">Green alga</name>
    <name type="synonym">Ulothrix nitens</name>
    <dbReference type="NCBI Taxonomy" id="105231"/>
    <lineage>
        <taxon>Eukaryota</taxon>
        <taxon>Viridiplantae</taxon>
        <taxon>Streptophyta</taxon>
        <taxon>Klebsormidiophyceae</taxon>
        <taxon>Klebsormidiales</taxon>
        <taxon>Klebsormidiaceae</taxon>
        <taxon>Klebsormidium</taxon>
    </lineage>
</organism>
<keyword evidence="3" id="KW-1185">Reference proteome</keyword>
<gene>
    <name evidence="2" type="ORF">KFL_001300210</name>
</gene>
<feature type="transmembrane region" description="Helical" evidence="1">
    <location>
        <begin position="34"/>
        <end position="54"/>
    </location>
</feature>
<keyword evidence="1" id="KW-0812">Transmembrane</keyword>
<feature type="transmembrane region" description="Helical" evidence="1">
    <location>
        <begin position="85"/>
        <end position="102"/>
    </location>
</feature>
<evidence type="ECO:0000313" key="3">
    <source>
        <dbReference type="Proteomes" id="UP000054558"/>
    </source>
</evidence>
<dbReference type="PANTHER" id="PTHR12701">
    <property type="entry name" value="BCR-ASSOCIATED PROTEIN, BAP"/>
    <property type="match status" value="1"/>
</dbReference>
<accession>A0A1Y1I4C5</accession>
<evidence type="ECO:0000313" key="2">
    <source>
        <dbReference type="EMBL" id="GAQ82958.1"/>
    </source>
</evidence>
<dbReference type="Proteomes" id="UP000054558">
    <property type="component" value="Unassembled WGS sequence"/>
</dbReference>
<keyword evidence="1" id="KW-0931">ER-Golgi transport</keyword>
<dbReference type="AlphaFoldDB" id="A0A1Y1I4C5"/>